<evidence type="ECO:0000313" key="4">
    <source>
        <dbReference type="EMBL" id="CAF1452601.1"/>
    </source>
</evidence>
<dbReference type="InterPro" id="IPR050952">
    <property type="entry name" value="TRIM-NHL_E3_ligases"/>
</dbReference>
<evidence type="ECO:0000256" key="3">
    <source>
        <dbReference type="SAM" id="MobiDB-lite"/>
    </source>
</evidence>
<evidence type="ECO:0000256" key="1">
    <source>
        <dbReference type="ARBA" id="ARBA00022737"/>
    </source>
</evidence>
<dbReference type="SUPFAM" id="SSF63829">
    <property type="entry name" value="Calcium-dependent phosphotriesterase"/>
    <property type="match status" value="1"/>
</dbReference>
<dbReference type="GO" id="GO:0008270">
    <property type="term" value="F:zinc ion binding"/>
    <property type="evidence" value="ECO:0007669"/>
    <property type="project" value="UniProtKB-KW"/>
</dbReference>
<evidence type="ECO:0000256" key="2">
    <source>
        <dbReference type="PROSITE-ProRule" id="PRU00504"/>
    </source>
</evidence>
<dbReference type="InterPro" id="IPR011042">
    <property type="entry name" value="6-blade_b-propeller_TolB-like"/>
</dbReference>
<dbReference type="PROSITE" id="PS51125">
    <property type="entry name" value="NHL"/>
    <property type="match status" value="2"/>
</dbReference>
<sequence length="460" mass="50621">FTVTIIVGIAIIATIIVTVNKGKREKTSTIQLTTVEVITKEIATTIEDTAQITTEKAVHITPATTTVKAGLTTTTTNPAQITTATTEKPIHITASTEKAGYTATTTNSVQTTTATEKSTEITTEKTPQMTTTTAERIVTNKLLTTTTNEELHIISSFIINEETKWKQSATIVAGGHGQGSGLNQLDRPRGIYVDEDSESIYIADSMNHRIVRWKFDADKGEVVAGGTESVDEIDQLKLPTDVILDKEKTSLIICDQRNKRVIRRSLQHSQNKEILISDIFCWGLALNNDGNLYISDYIKHEIRRWQQGDKEATIVVGDHGQGNQLNQLNEPKYIFVDGNHSIYVADYANNRVMKWMKDATEGILVAPGEASGGTFNSLSQPIGVIVDHVGNIYVSSEGSPQITRWSPGATEGVPVVGEKQSGSELTQLNYPYGLSFDRYGNLYVVDSYNHRIQKFIIDRG</sequence>
<reference evidence="4" key="1">
    <citation type="submission" date="2021-02" db="EMBL/GenBank/DDBJ databases">
        <authorList>
            <person name="Nowell W R."/>
        </authorList>
    </citation>
    <scope>NUCLEOTIDE SEQUENCE</scope>
</reference>
<feature type="region of interest" description="Disordered" evidence="3">
    <location>
        <begin position="105"/>
        <end position="131"/>
    </location>
</feature>
<evidence type="ECO:0000313" key="5">
    <source>
        <dbReference type="EMBL" id="CAF1630995.1"/>
    </source>
</evidence>
<proteinExistence type="predicted"/>
<feature type="repeat" description="NHL" evidence="2">
    <location>
        <begin position="179"/>
        <end position="218"/>
    </location>
</feature>
<evidence type="ECO:0000313" key="7">
    <source>
        <dbReference type="Proteomes" id="UP000663877"/>
    </source>
</evidence>
<dbReference type="Proteomes" id="UP000663877">
    <property type="component" value="Unassembled WGS sequence"/>
</dbReference>
<dbReference type="Gene3D" id="2.120.10.30">
    <property type="entry name" value="TolB, C-terminal domain"/>
    <property type="match status" value="3"/>
</dbReference>
<name>A0A815PS47_9BILA</name>
<keyword evidence="6" id="KW-1185">Reference proteome</keyword>
<accession>A0A815PS47</accession>
<dbReference type="OrthoDB" id="10108995at2759"/>
<dbReference type="CDD" id="cd05819">
    <property type="entry name" value="NHL"/>
    <property type="match status" value="1"/>
</dbReference>
<dbReference type="PANTHER" id="PTHR24104:SF25">
    <property type="entry name" value="PROTEIN LIN-41"/>
    <property type="match status" value="1"/>
</dbReference>
<dbReference type="EMBL" id="CAJNOM010002334">
    <property type="protein sequence ID" value="CAF1630995.1"/>
    <property type="molecule type" value="Genomic_DNA"/>
</dbReference>
<dbReference type="EMBL" id="CAJNOI010002009">
    <property type="protein sequence ID" value="CAF1452601.1"/>
    <property type="molecule type" value="Genomic_DNA"/>
</dbReference>
<dbReference type="PANTHER" id="PTHR24104">
    <property type="entry name" value="E3 UBIQUITIN-PROTEIN LIGASE NHLRC1-RELATED"/>
    <property type="match status" value="1"/>
</dbReference>
<comment type="caution">
    <text evidence="4">The sequence shown here is derived from an EMBL/GenBank/DDBJ whole genome shotgun (WGS) entry which is preliminary data.</text>
</comment>
<dbReference type="Pfam" id="PF01436">
    <property type="entry name" value="NHL"/>
    <property type="match status" value="2"/>
</dbReference>
<gene>
    <name evidence="4" type="ORF">BJG266_LOCUS40519</name>
    <name evidence="5" type="ORF">QVE165_LOCUS57395</name>
</gene>
<dbReference type="InterPro" id="IPR001258">
    <property type="entry name" value="NHL_repeat"/>
</dbReference>
<feature type="compositionally biased region" description="Low complexity" evidence="3">
    <location>
        <begin position="105"/>
        <end position="116"/>
    </location>
</feature>
<dbReference type="Proteomes" id="UP000663832">
    <property type="component" value="Unassembled WGS sequence"/>
</dbReference>
<protein>
    <submittedName>
        <fullName evidence="4">Uncharacterized protein</fullName>
    </submittedName>
</protein>
<evidence type="ECO:0000313" key="6">
    <source>
        <dbReference type="Proteomes" id="UP000663832"/>
    </source>
</evidence>
<feature type="non-terminal residue" evidence="4">
    <location>
        <position position="1"/>
    </location>
</feature>
<keyword evidence="1" id="KW-0677">Repeat</keyword>
<dbReference type="AlphaFoldDB" id="A0A815PS47"/>
<feature type="repeat" description="NHL" evidence="2">
    <location>
        <begin position="420"/>
        <end position="458"/>
    </location>
</feature>
<organism evidence="4 7">
    <name type="scientific">Adineta steineri</name>
    <dbReference type="NCBI Taxonomy" id="433720"/>
    <lineage>
        <taxon>Eukaryota</taxon>
        <taxon>Metazoa</taxon>
        <taxon>Spiralia</taxon>
        <taxon>Gnathifera</taxon>
        <taxon>Rotifera</taxon>
        <taxon>Eurotatoria</taxon>
        <taxon>Bdelloidea</taxon>
        <taxon>Adinetida</taxon>
        <taxon>Adinetidae</taxon>
        <taxon>Adineta</taxon>
    </lineage>
</organism>